<dbReference type="Pfam" id="PF04143">
    <property type="entry name" value="Sulf_transp"/>
    <property type="match status" value="1"/>
</dbReference>
<evidence type="ECO:0000256" key="2">
    <source>
        <dbReference type="ARBA" id="ARBA00022448"/>
    </source>
</evidence>
<accession>A0ABR3VSH3</accession>
<dbReference type="PANTHER" id="PTHR30574">
    <property type="entry name" value="INNER MEMBRANE PROTEIN YEDE"/>
    <property type="match status" value="1"/>
</dbReference>
<reference evidence="9 10" key="1">
    <citation type="journal article" date="2024" name="Commun. Biol.">
        <title>Comparative genomic analysis of thermophilic fungi reveals convergent evolutionary adaptations and gene losses.</title>
        <authorList>
            <person name="Steindorff A.S."/>
            <person name="Aguilar-Pontes M.V."/>
            <person name="Robinson A.J."/>
            <person name="Andreopoulos B."/>
            <person name="LaButti K."/>
            <person name="Kuo A."/>
            <person name="Mondo S."/>
            <person name="Riley R."/>
            <person name="Otillar R."/>
            <person name="Haridas S."/>
            <person name="Lipzen A."/>
            <person name="Grimwood J."/>
            <person name="Schmutz J."/>
            <person name="Clum A."/>
            <person name="Reid I.D."/>
            <person name="Moisan M.C."/>
            <person name="Butler G."/>
            <person name="Nguyen T.T.M."/>
            <person name="Dewar K."/>
            <person name="Conant G."/>
            <person name="Drula E."/>
            <person name="Henrissat B."/>
            <person name="Hansel C."/>
            <person name="Singer S."/>
            <person name="Hutchinson M.I."/>
            <person name="de Vries R.P."/>
            <person name="Natvig D.O."/>
            <person name="Powell A.J."/>
            <person name="Tsang A."/>
            <person name="Grigoriev I.V."/>
        </authorList>
    </citation>
    <scope>NUCLEOTIDE SEQUENCE [LARGE SCALE GENOMIC DNA]</scope>
    <source>
        <strain evidence="9 10">ATCC 24622</strain>
    </source>
</reference>
<comment type="caution">
    <text evidence="9">The sequence shown here is derived from an EMBL/GenBank/DDBJ whole genome shotgun (WGS) entry which is preliminary data.</text>
</comment>
<dbReference type="PANTHER" id="PTHR30574:SF1">
    <property type="entry name" value="SULPHUR TRANSPORT DOMAIN-CONTAINING PROTEIN"/>
    <property type="match status" value="1"/>
</dbReference>
<keyword evidence="5 8" id="KW-0812">Transmembrane</keyword>
<evidence type="ECO:0000256" key="3">
    <source>
        <dbReference type="ARBA" id="ARBA00022475"/>
    </source>
</evidence>
<evidence type="ECO:0000256" key="6">
    <source>
        <dbReference type="ARBA" id="ARBA00022989"/>
    </source>
</evidence>
<keyword evidence="7 8" id="KW-0472">Membrane</keyword>
<keyword evidence="6 8" id="KW-1133">Transmembrane helix</keyword>
<evidence type="ECO:0000256" key="5">
    <source>
        <dbReference type="ARBA" id="ARBA00022692"/>
    </source>
</evidence>
<name>A0ABR3VSH3_9PEZI</name>
<evidence type="ECO:0000256" key="7">
    <source>
        <dbReference type="ARBA" id="ARBA00023136"/>
    </source>
</evidence>
<keyword evidence="2" id="KW-0813">Transport</keyword>
<keyword evidence="4" id="KW-0997">Cell inner membrane</keyword>
<comment type="subcellular location">
    <subcellularLocation>
        <location evidence="1">Cell inner membrane</location>
        <topology evidence="1">Multi-pass membrane protein</topology>
    </subcellularLocation>
</comment>
<evidence type="ECO:0000256" key="1">
    <source>
        <dbReference type="ARBA" id="ARBA00004429"/>
    </source>
</evidence>
<evidence type="ECO:0008006" key="11">
    <source>
        <dbReference type="Google" id="ProtNLM"/>
    </source>
</evidence>
<proteinExistence type="predicted"/>
<protein>
    <recommendedName>
        <fullName evidence="11">Sulphur transport domain-containing protein</fullName>
    </recommendedName>
</protein>
<keyword evidence="3" id="KW-1003">Cell membrane</keyword>
<evidence type="ECO:0000313" key="10">
    <source>
        <dbReference type="Proteomes" id="UP001586593"/>
    </source>
</evidence>
<dbReference type="Proteomes" id="UP001586593">
    <property type="component" value="Unassembled WGS sequence"/>
</dbReference>
<evidence type="ECO:0000256" key="4">
    <source>
        <dbReference type="ARBA" id="ARBA00022519"/>
    </source>
</evidence>
<evidence type="ECO:0000313" key="9">
    <source>
        <dbReference type="EMBL" id="KAL1844614.1"/>
    </source>
</evidence>
<evidence type="ECO:0000256" key="8">
    <source>
        <dbReference type="SAM" id="Phobius"/>
    </source>
</evidence>
<dbReference type="InterPro" id="IPR007272">
    <property type="entry name" value="Sulf_transp_TsuA/YedE"/>
</dbReference>
<keyword evidence="10" id="KW-1185">Reference proteome</keyword>
<dbReference type="EMBL" id="JAZHXJ010001590">
    <property type="protein sequence ID" value="KAL1844614.1"/>
    <property type="molecule type" value="Genomic_DNA"/>
</dbReference>
<gene>
    <name evidence="9" type="ORF">VTK73DRAFT_2173</name>
</gene>
<sequence>MGVVAGAWLLPRLAPGLVGEIVAVRVPPLSAFLGGLLMVVGSRMAGGCTSGHGISGMSLLSTSSVITMGTAIGWGMIVANVLSSIMIIHLLVPPKFRQSVRSRNRIKNILLWET</sequence>
<feature type="transmembrane region" description="Helical" evidence="8">
    <location>
        <begin position="71"/>
        <end position="92"/>
    </location>
</feature>
<organism evidence="9 10">
    <name type="scientific">Phialemonium thermophilum</name>
    <dbReference type="NCBI Taxonomy" id="223376"/>
    <lineage>
        <taxon>Eukaryota</taxon>
        <taxon>Fungi</taxon>
        <taxon>Dikarya</taxon>
        <taxon>Ascomycota</taxon>
        <taxon>Pezizomycotina</taxon>
        <taxon>Sordariomycetes</taxon>
        <taxon>Sordariomycetidae</taxon>
        <taxon>Cephalothecales</taxon>
        <taxon>Cephalothecaceae</taxon>
        <taxon>Phialemonium</taxon>
    </lineage>
</organism>